<dbReference type="EMBL" id="JAKXMK010000047">
    <property type="protein sequence ID" value="MCH6171679.1"/>
    <property type="molecule type" value="Genomic_DNA"/>
</dbReference>
<dbReference type="SUPFAM" id="SSF46894">
    <property type="entry name" value="C-terminal effector domain of the bipartite response regulators"/>
    <property type="match status" value="1"/>
</dbReference>
<dbReference type="PROSITE" id="PS50043">
    <property type="entry name" value="HTH_LUXR_2"/>
    <property type="match status" value="1"/>
</dbReference>
<dbReference type="Pfam" id="PF13191">
    <property type="entry name" value="AAA_16"/>
    <property type="match status" value="1"/>
</dbReference>
<dbReference type="SMART" id="SM00421">
    <property type="entry name" value="HTH_LUXR"/>
    <property type="match status" value="1"/>
</dbReference>
<reference evidence="5 6" key="1">
    <citation type="submission" date="2022-03" db="EMBL/GenBank/DDBJ databases">
        <title>Pseudonocardia alaer sp. nov., a novel actinomycete isolated from reed forest soil.</title>
        <authorList>
            <person name="Wang L."/>
        </authorList>
    </citation>
    <scope>NUCLEOTIDE SEQUENCE [LARGE SCALE GENOMIC DNA]</scope>
    <source>
        <strain evidence="5 6">Y-16303</strain>
    </source>
</reference>
<dbReference type="InterPro" id="IPR036388">
    <property type="entry name" value="WH-like_DNA-bd_sf"/>
</dbReference>
<evidence type="ECO:0000259" key="4">
    <source>
        <dbReference type="PROSITE" id="PS50043"/>
    </source>
</evidence>
<dbReference type="PRINTS" id="PR00038">
    <property type="entry name" value="HTHLUXR"/>
</dbReference>
<evidence type="ECO:0000313" key="5">
    <source>
        <dbReference type="EMBL" id="MCH6171679.1"/>
    </source>
</evidence>
<keyword evidence="1" id="KW-0805">Transcription regulation</keyword>
<dbReference type="InterPro" id="IPR016032">
    <property type="entry name" value="Sig_transdc_resp-reg_C-effctor"/>
</dbReference>
<dbReference type="Gene3D" id="3.40.50.300">
    <property type="entry name" value="P-loop containing nucleotide triphosphate hydrolases"/>
    <property type="match status" value="1"/>
</dbReference>
<dbReference type="CDD" id="cd06170">
    <property type="entry name" value="LuxR_C_like"/>
    <property type="match status" value="1"/>
</dbReference>
<dbReference type="PANTHER" id="PTHR44688:SF16">
    <property type="entry name" value="DNA-BINDING TRANSCRIPTIONAL ACTIVATOR DEVR_DOSR"/>
    <property type="match status" value="1"/>
</dbReference>
<organism evidence="5 6">
    <name type="scientific">Pseudonocardia alaniniphila</name>
    <dbReference type="NCBI Taxonomy" id="75291"/>
    <lineage>
        <taxon>Bacteria</taxon>
        <taxon>Bacillati</taxon>
        <taxon>Actinomycetota</taxon>
        <taxon>Actinomycetes</taxon>
        <taxon>Pseudonocardiales</taxon>
        <taxon>Pseudonocardiaceae</taxon>
        <taxon>Pseudonocardia</taxon>
    </lineage>
</organism>
<dbReference type="Pfam" id="PF00196">
    <property type="entry name" value="GerE"/>
    <property type="match status" value="1"/>
</dbReference>
<dbReference type="InterPro" id="IPR041664">
    <property type="entry name" value="AAA_16"/>
</dbReference>
<keyword evidence="2" id="KW-0238">DNA-binding</keyword>
<evidence type="ECO:0000256" key="2">
    <source>
        <dbReference type="ARBA" id="ARBA00023125"/>
    </source>
</evidence>
<dbReference type="PANTHER" id="PTHR44688">
    <property type="entry name" value="DNA-BINDING TRANSCRIPTIONAL ACTIVATOR DEVR_DOSR"/>
    <property type="match status" value="1"/>
</dbReference>
<evidence type="ECO:0000313" key="6">
    <source>
        <dbReference type="Proteomes" id="UP001299970"/>
    </source>
</evidence>
<dbReference type="InterPro" id="IPR027417">
    <property type="entry name" value="P-loop_NTPase"/>
</dbReference>
<dbReference type="Proteomes" id="UP001299970">
    <property type="component" value="Unassembled WGS sequence"/>
</dbReference>
<gene>
    <name evidence="5" type="ORF">MMF94_38835</name>
</gene>
<dbReference type="SUPFAM" id="SSF52540">
    <property type="entry name" value="P-loop containing nucleoside triphosphate hydrolases"/>
    <property type="match status" value="1"/>
</dbReference>
<sequence length="914" mass="98954">MTAVLLDRRSERDLLNRLLEGVRTGQSRALVVRGDAGVGKTTLLEYLLGRSADCRVVRATGVQAEMELAFAGLHQVCAPMLDQLALLPDAQKGAVSTAFGLSAGSPPDRFLVGMAVLGMFAEAARERPLVCVVDDAQWLDRASAQVLGFVARRLLAESVAIVFAVRESTTGREHSEVPELDGLAEVLVTGLPDEDARALLLSEHRGPVDERVLERVLAETQGNPLALLELPRGFTPTELAGGFGLSGRGRLPRQIEKSYRRQIAALPVETRQLLLVAAAEPVGDPVLMWRAGERLGVGVEAAAPAAAAGLVDFGDRVRFRHPLVRSAIYRAAPPESRRATHLALAQVTDPDADPDRRAWHNAQAAAEPDEDVAFELEGSAGRAQARGGLAAAAAFLERATELTPDPRQRGQRALAAARAKHLAGLPDSSLRLLSVAKASSLAELQRAEVDLLRARIAFTMNRGGEVSSLLLKAAAQLEPLDLRLARDTYLDASMAAWFAAHLASGGDMREVGEAVRNAPVPPRPSTADLLLDALALRFTEGYVAAAPSLKRALRVFRDRGPSGNEGLSVPWFTYIAVAALLADDETYDVLSMRYLQLARDAGALALLPLALTARISWHTFAGELNVAASLLEEQKVVLGETVLPVASYGTMLLPAWQGREAETLELIEAAFEENTRRGEGTGVICCGWMKALLCNGVGKYDEALTAARQATDPPVEIGMPTWASLVELVTAAVRVRQPALAAQAFQRLSPLTRASGTDWALGMEARCRGLLSGGQAAESAYREAIERLGRTGIRGELARAHLVYGEWLRRERRRSDAHEQLRTAHEMFSEMGAEGFARRAARELGATGATARKRNVETCNELTAQEMQIVRLVREGLSNPEIASRLFLSPRTIEWHMSRIFTKLNITSRRQLRR</sequence>
<name>A0ABS9TT23_9PSEU</name>
<keyword evidence="6" id="KW-1185">Reference proteome</keyword>
<protein>
    <submittedName>
        <fullName evidence="5">AAA family ATPase</fullName>
    </submittedName>
</protein>
<dbReference type="Gene3D" id="1.10.10.10">
    <property type="entry name" value="Winged helix-like DNA-binding domain superfamily/Winged helix DNA-binding domain"/>
    <property type="match status" value="1"/>
</dbReference>
<accession>A0ABS9TT23</accession>
<evidence type="ECO:0000256" key="1">
    <source>
        <dbReference type="ARBA" id="ARBA00023015"/>
    </source>
</evidence>
<comment type="caution">
    <text evidence="5">The sequence shown here is derived from an EMBL/GenBank/DDBJ whole genome shotgun (WGS) entry which is preliminary data.</text>
</comment>
<dbReference type="RefSeq" id="WP_241042482.1">
    <property type="nucleotide sequence ID" value="NZ_BAAAJF010000005.1"/>
</dbReference>
<keyword evidence="3" id="KW-0804">Transcription</keyword>
<feature type="domain" description="HTH luxR-type" evidence="4">
    <location>
        <begin position="855"/>
        <end position="914"/>
    </location>
</feature>
<proteinExistence type="predicted"/>
<evidence type="ECO:0000256" key="3">
    <source>
        <dbReference type="ARBA" id="ARBA00023163"/>
    </source>
</evidence>
<dbReference type="PROSITE" id="PS00622">
    <property type="entry name" value="HTH_LUXR_1"/>
    <property type="match status" value="1"/>
</dbReference>
<dbReference type="InterPro" id="IPR000792">
    <property type="entry name" value="Tscrpt_reg_LuxR_C"/>
</dbReference>